<dbReference type="PROSITE" id="PS51257">
    <property type="entry name" value="PROKAR_LIPOPROTEIN"/>
    <property type="match status" value="1"/>
</dbReference>
<dbReference type="Gene3D" id="3.40.190.10">
    <property type="entry name" value="Periplasmic binding protein-like II"/>
    <property type="match status" value="1"/>
</dbReference>
<reference evidence="6 7" key="2">
    <citation type="journal article" date="2013" name="PLoS ONE">
        <title>INDIGO - INtegrated Data Warehouse of MIcrobial GenOmes with Examples from the Red Sea Extremophiles.</title>
        <authorList>
            <person name="Alam I."/>
            <person name="Antunes A."/>
            <person name="Kamau A.A."/>
            <person name="Ba Alawi W."/>
            <person name="Kalkatawi M."/>
            <person name="Stingl U."/>
            <person name="Bajic V.B."/>
        </authorList>
    </citation>
    <scope>NUCLEOTIDE SEQUENCE [LARGE SCALE GENOMIC DNA]</scope>
    <source>
        <strain evidence="6 7">SSD-17B</strain>
    </source>
</reference>
<comment type="similarity">
    <text evidence="2">Belongs to the bacterial solute-binding protein 1 family.</text>
</comment>
<dbReference type="STRING" id="1033810.HLPCO_002216"/>
<comment type="subcellular location">
    <subcellularLocation>
        <location evidence="1">Cell envelope</location>
    </subcellularLocation>
</comment>
<feature type="signal peptide" evidence="5">
    <location>
        <begin position="1"/>
        <end position="22"/>
    </location>
</feature>
<evidence type="ECO:0000313" key="7">
    <source>
        <dbReference type="Proteomes" id="UP000005707"/>
    </source>
</evidence>
<dbReference type="PANTHER" id="PTHR43649:SF31">
    <property type="entry name" value="SN-GLYCEROL-3-PHOSPHATE-BINDING PERIPLASMIC PROTEIN UGPB"/>
    <property type="match status" value="1"/>
</dbReference>
<dbReference type="InterPro" id="IPR050490">
    <property type="entry name" value="Bact_solute-bd_prot1"/>
</dbReference>
<dbReference type="eggNOG" id="COG1653">
    <property type="taxonomic scope" value="Bacteria"/>
</dbReference>
<evidence type="ECO:0000256" key="5">
    <source>
        <dbReference type="SAM" id="SignalP"/>
    </source>
</evidence>
<evidence type="ECO:0000256" key="4">
    <source>
        <dbReference type="ARBA" id="ARBA00022729"/>
    </source>
</evidence>
<name>F7PRE1_9MOLU</name>
<protein>
    <submittedName>
        <fullName evidence="6">ABC transporter substrate-binding protein</fullName>
    </submittedName>
</protein>
<dbReference type="OrthoDB" id="383937at2"/>
<keyword evidence="7" id="KW-1185">Reference proteome</keyword>
<sequence length="480" mass="53541">MKILFKKSLVLSLMMILGVILTGCKDDNTGTSTTTTTTDTTVDCDATPDAEGCEETFDLGGVTVKILHGAPYEVDPFHEDFSGQNQNEKQQLQRAVEARYNVEIKYLNYPDNAGYGPDRVNAIINGVVAGDPIGHILMIDSKWIGQLAEAEAISDVTDYDREYAHQFLHDSMRTFGSYKNNLYGFSTGVITAETGLYFNMDLLNTIGKESPAEKWNNGEWTWTDFNNYVTDVQAALGSLGDDYYAMGGVPGYWAQNMVPANGGYLVNPDTKKVTFTQSKSLNTFSYLNSLWTSGVWEPEPDYDAGSASFALGKVLIHPGDLWYVNAPHRWGNLNFDLGFVPYPIGDNVALEDYKVGVESTALYAISGGYEKADNPDRLNDEMLFRIWNDLQAWEDPQDAFLDFETLLETRYNDLESIEAHMSITDKVYFEQLFNLGISGTDADYGFYPIANSAVKEGNVRSELEAVLPVYQEKLKEIFGE</sequence>
<organism evidence="6 7">
    <name type="scientific">Haloplasma contractile SSD-17B</name>
    <dbReference type="NCBI Taxonomy" id="1033810"/>
    <lineage>
        <taxon>Bacteria</taxon>
        <taxon>Bacillati</taxon>
        <taxon>Mycoplasmatota</taxon>
        <taxon>Mollicutes</taxon>
        <taxon>Haloplasmatales</taxon>
        <taxon>Haloplasmataceae</taxon>
        <taxon>Haloplasma</taxon>
    </lineage>
</organism>
<dbReference type="InParanoid" id="F7PRE1"/>
<accession>F7PRE1</accession>
<evidence type="ECO:0000256" key="1">
    <source>
        <dbReference type="ARBA" id="ARBA00004196"/>
    </source>
</evidence>
<gene>
    <name evidence="6" type="ORF">HLPCO_002216</name>
</gene>
<dbReference type="Proteomes" id="UP000005707">
    <property type="component" value="Unassembled WGS sequence"/>
</dbReference>
<dbReference type="GO" id="GO:0030313">
    <property type="term" value="C:cell envelope"/>
    <property type="evidence" value="ECO:0007669"/>
    <property type="project" value="UniProtKB-SubCell"/>
</dbReference>
<dbReference type="InterPro" id="IPR006059">
    <property type="entry name" value="SBP"/>
</dbReference>
<feature type="chain" id="PRO_5003366922" evidence="5">
    <location>
        <begin position="23"/>
        <end position="480"/>
    </location>
</feature>
<evidence type="ECO:0000256" key="3">
    <source>
        <dbReference type="ARBA" id="ARBA00022448"/>
    </source>
</evidence>
<proteinExistence type="inferred from homology"/>
<evidence type="ECO:0000256" key="2">
    <source>
        <dbReference type="ARBA" id="ARBA00008520"/>
    </source>
</evidence>
<keyword evidence="4 5" id="KW-0732">Signal</keyword>
<keyword evidence="3" id="KW-0813">Transport</keyword>
<dbReference type="PANTHER" id="PTHR43649">
    <property type="entry name" value="ARABINOSE-BINDING PROTEIN-RELATED"/>
    <property type="match status" value="1"/>
</dbReference>
<dbReference type="Pfam" id="PF01547">
    <property type="entry name" value="SBP_bac_1"/>
    <property type="match status" value="1"/>
</dbReference>
<dbReference type="EMBL" id="AFNU02000008">
    <property type="protein sequence ID" value="ERJ11733.1"/>
    <property type="molecule type" value="Genomic_DNA"/>
</dbReference>
<dbReference type="AlphaFoldDB" id="F7PRE1"/>
<comment type="caution">
    <text evidence="6">The sequence shown here is derived from an EMBL/GenBank/DDBJ whole genome shotgun (WGS) entry which is preliminary data.</text>
</comment>
<reference evidence="6 7" key="1">
    <citation type="journal article" date="2011" name="J. Bacteriol.">
        <title>Genome sequence of Haloplasma contractile, an unusual contractile bacterium from a deep-sea anoxic brine lake.</title>
        <authorList>
            <person name="Antunes A."/>
            <person name="Alam I."/>
            <person name="El Dorry H."/>
            <person name="Siam R."/>
            <person name="Robertson A."/>
            <person name="Bajic V.B."/>
            <person name="Stingl U."/>
        </authorList>
    </citation>
    <scope>NUCLEOTIDE SEQUENCE [LARGE SCALE GENOMIC DNA]</scope>
    <source>
        <strain evidence="6 7">SSD-17B</strain>
    </source>
</reference>
<dbReference type="RefSeq" id="WP_008824400.1">
    <property type="nucleotide sequence ID" value="NZ_AFNU02000008.1"/>
</dbReference>
<dbReference type="SUPFAM" id="SSF53850">
    <property type="entry name" value="Periplasmic binding protein-like II"/>
    <property type="match status" value="1"/>
</dbReference>
<evidence type="ECO:0000313" key="6">
    <source>
        <dbReference type="EMBL" id="ERJ11733.1"/>
    </source>
</evidence>